<reference evidence="8 9" key="1">
    <citation type="submission" date="2016-07" db="EMBL/GenBank/DDBJ databases">
        <title>Pervasive Adenine N6-methylation of Active Genes in Fungi.</title>
        <authorList>
            <consortium name="DOE Joint Genome Institute"/>
            <person name="Mondo S.J."/>
            <person name="Dannebaum R.O."/>
            <person name="Kuo R.C."/>
            <person name="Labutti K."/>
            <person name="Haridas S."/>
            <person name="Kuo A."/>
            <person name="Salamov A."/>
            <person name="Ahrendt S.R."/>
            <person name="Lipzen A."/>
            <person name="Sullivan W."/>
            <person name="Andreopoulos W.B."/>
            <person name="Clum A."/>
            <person name="Lindquist E."/>
            <person name="Daum C."/>
            <person name="Ramamoorthy G.K."/>
            <person name="Gryganskyi A."/>
            <person name="Culley D."/>
            <person name="Magnuson J.K."/>
            <person name="James T.Y."/>
            <person name="O'Malley M.A."/>
            <person name="Stajich J.E."/>
            <person name="Spatafora J.W."/>
            <person name="Visel A."/>
            <person name="Grigoriev I.V."/>
        </authorList>
    </citation>
    <scope>NUCLEOTIDE SEQUENCE [LARGE SCALE GENOMIC DNA]</scope>
    <source>
        <strain evidence="8 9">PL171</strain>
    </source>
</reference>
<evidence type="ECO:0000313" key="8">
    <source>
        <dbReference type="EMBL" id="ORZ30877.1"/>
    </source>
</evidence>
<dbReference type="Pfam" id="PF01783">
    <property type="entry name" value="Ribosomal_L32p"/>
    <property type="match status" value="1"/>
</dbReference>
<keyword evidence="9" id="KW-1185">Reference proteome</keyword>
<dbReference type="GO" id="GO:0003735">
    <property type="term" value="F:structural constituent of ribosome"/>
    <property type="evidence" value="ECO:0007669"/>
    <property type="project" value="InterPro"/>
</dbReference>
<dbReference type="HAMAP" id="MF_00340">
    <property type="entry name" value="Ribosomal_bL32"/>
    <property type="match status" value="1"/>
</dbReference>
<comment type="similarity">
    <text evidence="2">Belongs to the bacterial ribosomal protein bL32 family.</text>
</comment>
<evidence type="ECO:0000313" key="9">
    <source>
        <dbReference type="Proteomes" id="UP000193411"/>
    </source>
</evidence>
<protein>
    <recommendedName>
        <fullName evidence="7">Large ribosomal subunit protein bL32m</fullName>
    </recommendedName>
</protein>
<dbReference type="OrthoDB" id="2014905at2759"/>
<evidence type="ECO:0000256" key="2">
    <source>
        <dbReference type="ARBA" id="ARBA00008560"/>
    </source>
</evidence>
<evidence type="ECO:0000256" key="3">
    <source>
        <dbReference type="ARBA" id="ARBA00022946"/>
    </source>
</evidence>
<dbReference type="SUPFAM" id="SSF57829">
    <property type="entry name" value="Zn-binding ribosomal proteins"/>
    <property type="match status" value="1"/>
</dbReference>
<dbReference type="PANTHER" id="PTHR21026:SF2">
    <property type="entry name" value="LARGE RIBOSOMAL SUBUNIT PROTEIN BL32M"/>
    <property type="match status" value="1"/>
</dbReference>
<name>A0A1Y2H8G8_9FUNG</name>
<proteinExistence type="inferred from homology"/>
<comment type="subcellular location">
    <subcellularLocation>
        <location evidence="1">Mitochondrion</location>
    </subcellularLocation>
</comment>
<accession>A0A1Y2H8G8</accession>
<dbReference type="NCBIfam" id="TIGR01031">
    <property type="entry name" value="rpmF_bact"/>
    <property type="match status" value="1"/>
</dbReference>
<dbReference type="InterPro" id="IPR002677">
    <property type="entry name" value="Ribosomal_bL32"/>
</dbReference>
<keyword evidence="4" id="KW-0689">Ribosomal protein</keyword>
<organism evidence="8 9">
    <name type="scientific">Catenaria anguillulae PL171</name>
    <dbReference type="NCBI Taxonomy" id="765915"/>
    <lineage>
        <taxon>Eukaryota</taxon>
        <taxon>Fungi</taxon>
        <taxon>Fungi incertae sedis</taxon>
        <taxon>Blastocladiomycota</taxon>
        <taxon>Blastocladiomycetes</taxon>
        <taxon>Blastocladiales</taxon>
        <taxon>Catenariaceae</taxon>
        <taxon>Catenaria</taxon>
    </lineage>
</organism>
<evidence type="ECO:0000256" key="6">
    <source>
        <dbReference type="ARBA" id="ARBA00023274"/>
    </source>
</evidence>
<dbReference type="EMBL" id="MCFL01000073">
    <property type="protein sequence ID" value="ORZ30877.1"/>
    <property type="molecule type" value="Genomic_DNA"/>
</dbReference>
<keyword evidence="5" id="KW-0496">Mitochondrion</keyword>
<dbReference type="STRING" id="765915.A0A1Y2H8G8"/>
<keyword evidence="3" id="KW-0809">Transit peptide</keyword>
<dbReference type="PANTHER" id="PTHR21026">
    <property type="entry name" value="39S RIBOSOMAL PROTEIN L32, MITOCHONDRIAL"/>
    <property type="match status" value="1"/>
</dbReference>
<dbReference type="InterPro" id="IPR051991">
    <property type="entry name" value="Mitoribosomal_protein_bL32"/>
</dbReference>
<evidence type="ECO:0000256" key="4">
    <source>
        <dbReference type="ARBA" id="ARBA00022980"/>
    </source>
</evidence>
<comment type="caution">
    <text evidence="8">The sequence shown here is derived from an EMBL/GenBank/DDBJ whole genome shotgun (WGS) entry which is preliminary data.</text>
</comment>
<dbReference type="GO" id="GO:0005762">
    <property type="term" value="C:mitochondrial large ribosomal subunit"/>
    <property type="evidence" value="ECO:0007669"/>
    <property type="project" value="TreeGrafter"/>
</dbReference>
<evidence type="ECO:0000256" key="5">
    <source>
        <dbReference type="ARBA" id="ARBA00023128"/>
    </source>
</evidence>
<dbReference type="Proteomes" id="UP000193411">
    <property type="component" value="Unassembled WGS sequence"/>
</dbReference>
<evidence type="ECO:0000256" key="1">
    <source>
        <dbReference type="ARBA" id="ARBA00004173"/>
    </source>
</evidence>
<dbReference type="GO" id="GO:0006412">
    <property type="term" value="P:translation"/>
    <property type="evidence" value="ECO:0007669"/>
    <property type="project" value="InterPro"/>
</dbReference>
<dbReference type="AlphaFoldDB" id="A0A1Y2H8G8"/>
<evidence type="ECO:0000256" key="7">
    <source>
        <dbReference type="ARBA" id="ARBA00039935"/>
    </source>
</evidence>
<dbReference type="InterPro" id="IPR011332">
    <property type="entry name" value="Ribosomal_zn-bd"/>
</dbReference>
<sequence>MSATTLVSSLWTSLSTLTWRSAASLASSSPSAAAAVVSRPALFSGASAAASRIILPAILTDLLPGFLMAVPKSRTTHGKKRMRMSNKGLKNREDIVPCPVCHGPKLLHHVCPGCLAKLERKRPEVLSKKPVESS</sequence>
<gene>
    <name evidence="8" type="ORF">BCR44DRAFT_1443801</name>
</gene>
<keyword evidence="6" id="KW-0687">Ribonucleoprotein</keyword>